<name>A0A2Z5MSG9_BURPY</name>
<proteinExistence type="predicted"/>
<sequence>MRRKFTNAYPVSETTTELVVLPAPRVNLHNLDAVRREMAKVYRDMRTNRIDSQDGARFVFALSQIAKMFEMCDLEQRISSLERQTNVL</sequence>
<organism evidence="1 2">
    <name type="scientific">Burkholderia pyrrocinia</name>
    <name type="common">Pseudomonas pyrrocinia</name>
    <dbReference type="NCBI Taxonomy" id="60550"/>
    <lineage>
        <taxon>Bacteria</taxon>
        <taxon>Pseudomonadati</taxon>
        <taxon>Pseudomonadota</taxon>
        <taxon>Betaproteobacteria</taxon>
        <taxon>Burkholderiales</taxon>
        <taxon>Burkholderiaceae</taxon>
        <taxon>Burkholderia</taxon>
        <taxon>Burkholderia cepacia complex</taxon>
    </lineage>
</organism>
<accession>A0A2Z5MSG9</accession>
<protein>
    <submittedName>
        <fullName evidence="1">Uncharacterized protein</fullName>
    </submittedName>
</protein>
<dbReference type="EMBL" id="CP024902">
    <property type="protein sequence ID" value="AXF20250.1"/>
    <property type="molecule type" value="Genomic_DNA"/>
</dbReference>
<evidence type="ECO:0000313" key="1">
    <source>
        <dbReference type="EMBL" id="AXF20250.1"/>
    </source>
</evidence>
<evidence type="ECO:0000313" key="2">
    <source>
        <dbReference type="Proteomes" id="UP000253104"/>
    </source>
</evidence>
<dbReference type="Proteomes" id="UP000253104">
    <property type="component" value="Chromosome mHSR5_A"/>
</dbReference>
<dbReference type="OrthoDB" id="5567062at2"/>
<reference evidence="1 2" key="1">
    <citation type="journal article" date="2018" name="ISME J.">
        <title>Involvement of Burkholderiaceae and sulfurous volatiles in disease-suppressive soils.</title>
        <authorList>
            <person name="Carrion V.J."/>
            <person name="Cordovez V."/>
            <person name="Tyc O."/>
            <person name="Etalo D.W."/>
            <person name="de Bruijn I."/>
            <person name="de Jager V.C."/>
            <person name="Medema M.H."/>
            <person name="Eberl L."/>
            <person name="Raaijmakers J.M."/>
        </authorList>
    </citation>
    <scope>NUCLEOTIDE SEQUENCE [LARGE SCALE GENOMIC DNA]</scope>
    <source>
        <strain evidence="2">mHSR5</strain>
    </source>
</reference>
<dbReference type="AlphaFoldDB" id="A0A2Z5MSG9"/>
<gene>
    <name evidence="1" type="ORF">CUJ89_06865</name>
</gene>